<dbReference type="SUPFAM" id="SSF48019">
    <property type="entry name" value="post-AAA+ oligomerization domain-like"/>
    <property type="match status" value="1"/>
</dbReference>
<accession>A0ABS4KUH3</accession>
<dbReference type="Pfam" id="PF21694">
    <property type="entry name" value="DNA_pol3_delta_C"/>
    <property type="match status" value="1"/>
</dbReference>
<sequence>MKNCYVFCGLDERIIEECVKTIVDKVISHDFLELNYVKFDGNSLEKFDDVINACQTLPFMSNKKVVLVYRASFIEDNVYDKNKLSGEKEFNNIHKYLKQVPDHCILILYDIFKSKRDKAGKRIHKLDKDVCVVRVDKLKGRQLENEVEKVFIEKNKNIRKFELRIFCSLMEDNNFSVIRNEVEKLCCYTYGRDITKEDIKDLFFKNSDDDIFDLVNPIANKKVKEALDVLNELIYKGVKINYILNMVERQFMLMLKMKIAIEAKKDKNDIMSILKIRSDYAYKIMLSQSKKFTLRQLKNAVGFCLDTEQKIKNSPVNEKTEMELLIIKTTAA</sequence>
<feature type="domain" description="DNA polymerase III delta N-terminal" evidence="9">
    <location>
        <begin position="5"/>
        <end position="135"/>
    </location>
</feature>
<protein>
    <recommendedName>
        <fullName evidence="2">DNA polymerase III subunit delta</fullName>
        <ecNumber evidence="1">2.7.7.7</ecNumber>
    </recommendedName>
</protein>
<dbReference type="EMBL" id="JAGGLM010000009">
    <property type="protein sequence ID" value="MBP2033021.1"/>
    <property type="molecule type" value="Genomic_DNA"/>
</dbReference>
<evidence type="ECO:0000313" key="12">
    <source>
        <dbReference type="Proteomes" id="UP001519307"/>
    </source>
</evidence>
<keyword evidence="5" id="KW-0235">DNA replication</keyword>
<dbReference type="Gene3D" id="3.40.50.300">
    <property type="entry name" value="P-loop containing nucleotide triphosphate hydrolases"/>
    <property type="match status" value="1"/>
</dbReference>
<dbReference type="Gene3D" id="1.20.272.10">
    <property type="match status" value="1"/>
</dbReference>
<dbReference type="Proteomes" id="UP001519307">
    <property type="component" value="Unassembled WGS sequence"/>
</dbReference>
<dbReference type="Gene3D" id="1.10.8.60">
    <property type="match status" value="1"/>
</dbReference>
<keyword evidence="3 11" id="KW-0808">Transferase</keyword>
<organism evidence="11 12">
    <name type="scientific">Clostridium algifaecis</name>
    <dbReference type="NCBI Taxonomy" id="1472040"/>
    <lineage>
        <taxon>Bacteria</taxon>
        <taxon>Bacillati</taxon>
        <taxon>Bacillota</taxon>
        <taxon>Clostridia</taxon>
        <taxon>Eubacteriales</taxon>
        <taxon>Clostridiaceae</taxon>
        <taxon>Clostridium</taxon>
    </lineage>
</organism>
<comment type="caution">
    <text evidence="11">The sequence shown here is derived from an EMBL/GenBank/DDBJ whole genome shotgun (WGS) entry which is preliminary data.</text>
</comment>
<dbReference type="PANTHER" id="PTHR34388">
    <property type="entry name" value="DNA POLYMERASE III SUBUNIT DELTA"/>
    <property type="match status" value="1"/>
</dbReference>
<dbReference type="InterPro" id="IPR048466">
    <property type="entry name" value="DNA_pol3_delta-like_C"/>
</dbReference>
<evidence type="ECO:0000256" key="4">
    <source>
        <dbReference type="ARBA" id="ARBA00022695"/>
    </source>
</evidence>
<dbReference type="GO" id="GO:0003887">
    <property type="term" value="F:DNA-directed DNA polymerase activity"/>
    <property type="evidence" value="ECO:0007669"/>
    <property type="project" value="UniProtKB-EC"/>
</dbReference>
<dbReference type="Pfam" id="PF06144">
    <property type="entry name" value="DNA_pol3_delta"/>
    <property type="match status" value="1"/>
</dbReference>
<evidence type="ECO:0000256" key="8">
    <source>
        <dbReference type="ARBA" id="ARBA00049244"/>
    </source>
</evidence>
<comment type="similarity">
    <text evidence="7">Belongs to the DNA polymerase HolA subunit family.</text>
</comment>
<dbReference type="RefSeq" id="WP_245331547.1">
    <property type="nucleotide sequence ID" value="NZ_JAGGLM010000009.1"/>
</dbReference>
<comment type="catalytic activity">
    <reaction evidence="8">
        <text>DNA(n) + a 2'-deoxyribonucleoside 5'-triphosphate = DNA(n+1) + diphosphate</text>
        <dbReference type="Rhea" id="RHEA:22508"/>
        <dbReference type="Rhea" id="RHEA-COMP:17339"/>
        <dbReference type="Rhea" id="RHEA-COMP:17340"/>
        <dbReference type="ChEBI" id="CHEBI:33019"/>
        <dbReference type="ChEBI" id="CHEBI:61560"/>
        <dbReference type="ChEBI" id="CHEBI:173112"/>
        <dbReference type="EC" id="2.7.7.7"/>
    </reaction>
</comment>
<evidence type="ECO:0000259" key="10">
    <source>
        <dbReference type="Pfam" id="PF21694"/>
    </source>
</evidence>
<proteinExistence type="inferred from homology"/>
<evidence type="ECO:0000259" key="9">
    <source>
        <dbReference type="Pfam" id="PF06144"/>
    </source>
</evidence>
<evidence type="ECO:0000256" key="7">
    <source>
        <dbReference type="ARBA" id="ARBA00034754"/>
    </source>
</evidence>
<feature type="domain" description="DNA polymerase III delta subunit-like C-terminal" evidence="10">
    <location>
        <begin position="209"/>
        <end position="328"/>
    </location>
</feature>
<dbReference type="InterPro" id="IPR005790">
    <property type="entry name" value="DNA_polIII_delta"/>
</dbReference>
<dbReference type="InterPro" id="IPR010372">
    <property type="entry name" value="DNA_pol3_delta_N"/>
</dbReference>
<gene>
    <name evidence="11" type="ORF">J2Z42_001700</name>
</gene>
<evidence type="ECO:0000256" key="5">
    <source>
        <dbReference type="ARBA" id="ARBA00022705"/>
    </source>
</evidence>
<dbReference type="InterPro" id="IPR027417">
    <property type="entry name" value="P-loop_NTPase"/>
</dbReference>
<evidence type="ECO:0000256" key="1">
    <source>
        <dbReference type="ARBA" id="ARBA00012417"/>
    </source>
</evidence>
<evidence type="ECO:0000256" key="2">
    <source>
        <dbReference type="ARBA" id="ARBA00017703"/>
    </source>
</evidence>
<name>A0ABS4KUH3_9CLOT</name>
<dbReference type="PANTHER" id="PTHR34388:SF1">
    <property type="entry name" value="DNA POLYMERASE III SUBUNIT DELTA"/>
    <property type="match status" value="1"/>
</dbReference>
<reference evidence="11 12" key="1">
    <citation type="submission" date="2021-03" db="EMBL/GenBank/DDBJ databases">
        <title>Genomic Encyclopedia of Type Strains, Phase IV (KMG-IV): sequencing the most valuable type-strain genomes for metagenomic binning, comparative biology and taxonomic classification.</title>
        <authorList>
            <person name="Goeker M."/>
        </authorList>
    </citation>
    <scope>NUCLEOTIDE SEQUENCE [LARGE SCALE GENOMIC DNA]</scope>
    <source>
        <strain evidence="11 12">DSM 28783</strain>
    </source>
</reference>
<dbReference type="SUPFAM" id="SSF52540">
    <property type="entry name" value="P-loop containing nucleoside triphosphate hydrolases"/>
    <property type="match status" value="1"/>
</dbReference>
<dbReference type="InterPro" id="IPR008921">
    <property type="entry name" value="DNA_pol3_clamp-load_cplx_C"/>
</dbReference>
<keyword evidence="6" id="KW-0239">DNA-directed DNA polymerase</keyword>
<evidence type="ECO:0000313" key="11">
    <source>
        <dbReference type="EMBL" id="MBP2033021.1"/>
    </source>
</evidence>
<dbReference type="NCBIfam" id="TIGR01128">
    <property type="entry name" value="holA"/>
    <property type="match status" value="1"/>
</dbReference>
<evidence type="ECO:0000256" key="3">
    <source>
        <dbReference type="ARBA" id="ARBA00022679"/>
    </source>
</evidence>
<keyword evidence="12" id="KW-1185">Reference proteome</keyword>
<dbReference type="EC" id="2.7.7.7" evidence="1"/>
<evidence type="ECO:0000256" key="6">
    <source>
        <dbReference type="ARBA" id="ARBA00022932"/>
    </source>
</evidence>
<keyword evidence="4 11" id="KW-0548">Nucleotidyltransferase</keyword>